<name>A0AAX4JWZ5_9TREE</name>
<dbReference type="AlphaFoldDB" id="A0AAX4JWZ5"/>
<evidence type="ECO:0000256" key="1">
    <source>
        <dbReference type="SAM" id="MobiDB-lite"/>
    </source>
</evidence>
<evidence type="ECO:0000313" key="2">
    <source>
        <dbReference type="EMBL" id="WWC89911.1"/>
    </source>
</evidence>
<evidence type="ECO:0000313" key="3">
    <source>
        <dbReference type="Proteomes" id="UP001355207"/>
    </source>
</evidence>
<sequence length="89" mass="9591">MSFRASILRNSLPRQSLISRPLTTSSRPLTSSLRAIPSTYNKTLQHGLRRSLNTSQVANLEASRAVGDGGVEEAPHSGINVDKPTSMDS</sequence>
<organism evidence="2 3">
    <name type="scientific">Kwoniella dendrophila CBS 6074</name>
    <dbReference type="NCBI Taxonomy" id="1295534"/>
    <lineage>
        <taxon>Eukaryota</taxon>
        <taxon>Fungi</taxon>
        <taxon>Dikarya</taxon>
        <taxon>Basidiomycota</taxon>
        <taxon>Agaricomycotina</taxon>
        <taxon>Tremellomycetes</taxon>
        <taxon>Tremellales</taxon>
        <taxon>Cryptococcaceae</taxon>
        <taxon>Kwoniella</taxon>
    </lineage>
</organism>
<protein>
    <submittedName>
        <fullName evidence="2">Uncharacterized protein</fullName>
    </submittedName>
</protein>
<keyword evidence="3" id="KW-1185">Reference proteome</keyword>
<reference evidence="2 3" key="1">
    <citation type="submission" date="2024-01" db="EMBL/GenBank/DDBJ databases">
        <title>Comparative genomics of Cryptococcus and Kwoniella reveals pathogenesis evolution and contrasting modes of karyotype evolution via chromosome fusion or intercentromeric recombination.</title>
        <authorList>
            <person name="Coelho M.A."/>
            <person name="David-Palma M."/>
            <person name="Shea T."/>
            <person name="Bowers K."/>
            <person name="McGinley-Smith S."/>
            <person name="Mohammad A.W."/>
            <person name="Gnirke A."/>
            <person name="Yurkov A.M."/>
            <person name="Nowrousian M."/>
            <person name="Sun S."/>
            <person name="Cuomo C.A."/>
            <person name="Heitman J."/>
        </authorList>
    </citation>
    <scope>NUCLEOTIDE SEQUENCE [LARGE SCALE GENOMIC DNA]</scope>
    <source>
        <strain evidence="2 3">CBS 6074</strain>
    </source>
</reference>
<dbReference type="EMBL" id="CP144103">
    <property type="protein sequence ID" value="WWC89911.1"/>
    <property type="molecule type" value="Genomic_DNA"/>
</dbReference>
<proteinExistence type="predicted"/>
<dbReference type="RefSeq" id="XP_066076674.1">
    <property type="nucleotide sequence ID" value="XM_066220577.1"/>
</dbReference>
<feature type="region of interest" description="Disordered" evidence="1">
    <location>
        <begin position="65"/>
        <end position="89"/>
    </location>
</feature>
<dbReference type="GeneID" id="91095510"/>
<gene>
    <name evidence="2" type="ORF">L201_004840</name>
</gene>
<accession>A0AAX4JWZ5</accession>
<dbReference type="Proteomes" id="UP001355207">
    <property type="component" value="Chromosome 6"/>
</dbReference>